<evidence type="ECO:0000313" key="1">
    <source>
        <dbReference type="EMBL" id="KAF9590011.1"/>
    </source>
</evidence>
<dbReference type="PANTHER" id="PTHR31579">
    <property type="entry name" value="OS03G0796600 PROTEIN"/>
    <property type="match status" value="1"/>
</dbReference>
<dbReference type="PANTHER" id="PTHR31579:SF58">
    <property type="entry name" value="PLANT-SPECIFIC DOMAIN TIGR01615 FAMILY PROTEIN"/>
    <property type="match status" value="1"/>
</dbReference>
<comment type="caution">
    <text evidence="1">The sequence shown here is derived from an EMBL/GenBank/DDBJ whole genome shotgun (WGS) entry which is preliminary data.</text>
</comment>
<dbReference type="Pfam" id="PF04720">
    <property type="entry name" value="PDDEXK_6"/>
    <property type="match status" value="1"/>
</dbReference>
<dbReference type="EMBL" id="JADFTS010000009">
    <property type="protein sequence ID" value="KAF9590011.1"/>
    <property type="molecule type" value="Genomic_DNA"/>
</dbReference>
<gene>
    <name evidence="1" type="ORF">IFM89_030161</name>
</gene>
<dbReference type="InterPro" id="IPR006502">
    <property type="entry name" value="PDDEXK-like"/>
</dbReference>
<evidence type="ECO:0000313" key="2">
    <source>
        <dbReference type="Proteomes" id="UP000631114"/>
    </source>
</evidence>
<sequence length="301" mass="33946">MARAMGKIPVGSRLFMGSDHGAEFSGEMSVFDDMEFGFFYYSEGSWDSVSSGTTSNDFEDDEETENSVDVDKSKAFWESQHQLLETTLSRTSSIESKIRQATKVALRESQLEGVVCACSRPVIGGCRNCLLQKISDHLRNAGFNSAVCKSKWRSTPDIPSGAHTYLDVVHKSSTKQLEVRVVIELNFRAEFEMARASDEYTRLIGRLPEVFVGKADRLRSSIKILCSAAKKCMKENKMHIGPWRKHKYMQAKWFGTCERTMSQPHFKQLSDRSMKPKASMLTFDLLDMLPSLQSFTAVKVA</sequence>
<name>A0A835GYP3_9MAGN</name>
<organism evidence="1 2">
    <name type="scientific">Coptis chinensis</name>
    <dbReference type="NCBI Taxonomy" id="261450"/>
    <lineage>
        <taxon>Eukaryota</taxon>
        <taxon>Viridiplantae</taxon>
        <taxon>Streptophyta</taxon>
        <taxon>Embryophyta</taxon>
        <taxon>Tracheophyta</taxon>
        <taxon>Spermatophyta</taxon>
        <taxon>Magnoliopsida</taxon>
        <taxon>Ranunculales</taxon>
        <taxon>Ranunculaceae</taxon>
        <taxon>Coptidoideae</taxon>
        <taxon>Coptis</taxon>
    </lineage>
</organism>
<keyword evidence="2" id="KW-1185">Reference proteome</keyword>
<dbReference type="OrthoDB" id="691424at2759"/>
<dbReference type="NCBIfam" id="TIGR01615">
    <property type="entry name" value="A_thal_3542"/>
    <property type="match status" value="1"/>
</dbReference>
<accession>A0A835GYP3</accession>
<dbReference type="AlphaFoldDB" id="A0A835GYP3"/>
<reference evidence="1 2" key="1">
    <citation type="submission" date="2020-10" db="EMBL/GenBank/DDBJ databases">
        <title>The Coptis chinensis genome and diversification of protoberbering-type alkaloids.</title>
        <authorList>
            <person name="Wang B."/>
            <person name="Shu S."/>
            <person name="Song C."/>
            <person name="Liu Y."/>
        </authorList>
    </citation>
    <scope>NUCLEOTIDE SEQUENCE [LARGE SCALE GENOMIC DNA]</scope>
    <source>
        <strain evidence="1">HL-2020</strain>
        <tissue evidence="1">Leaf</tissue>
    </source>
</reference>
<dbReference type="Proteomes" id="UP000631114">
    <property type="component" value="Unassembled WGS sequence"/>
</dbReference>
<protein>
    <submittedName>
        <fullName evidence="1">Uncharacterized protein</fullName>
    </submittedName>
</protein>
<proteinExistence type="predicted"/>